<name>A0A6A7Y6G8_9HYPH</name>
<dbReference type="RefSeq" id="WP_153482721.1">
    <property type="nucleotide sequence ID" value="NZ_VWNA01000001.1"/>
</dbReference>
<gene>
    <name evidence="1" type="ORF">F0357_13675</name>
</gene>
<proteinExistence type="predicted"/>
<organism evidence="1 2">
    <name type="scientific">Segnochrobactrum spirostomi</name>
    <dbReference type="NCBI Taxonomy" id="2608987"/>
    <lineage>
        <taxon>Bacteria</taxon>
        <taxon>Pseudomonadati</taxon>
        <taxon>Pseudomonadota</taxon>
        <taxon>Alphaproteobacteria</taxon>
        <taxon>Hyphomicrobiales</taxon>
        <taxon>Segnochrobactraceae</taxon>
        <taxon>Segnochrobactrum</taxon>
    </lineage>
</organism>
<evidence type="ECO:0000313" key="1">
    <source>
        <dbReference type="EMBL" id="MQT13671.1"/>
    </source>
</evidence>
<sequence length="119" mass="13072">MSAREMDFRGALSSWYRDTSATALRRIKSSPATAEQVQPKLDYIESMMKAAELLCGQGHDGTEIGFVEGMTGFLVGYALSTMHDEVCKSCITDRINAYAEAVAVGFQRGLDLRNEKPLS</sequence>
<comment type="caution">
    <text evidence="1">The sequence shown here is derived from an EMBL/GenBank/DDBJ whole genome shotgun (WGS) entry which is preliminary data.</text>
</comment>
<dbReference type="Proteomes" id="UP000332515">
    <property type="component" value="Unassembled WGS sequence"/>
</dbReference>
<dbReference type="AlphaFoldDB" id="A0A6A7Y6G8"/>
<evidence type="ECO:0000313" key="2">
    <source>
        <dbReference type="Proteomes" id="UP000332515"/>
    </source>
</evidence>
<accession>A0A6A7Y6G8</accession>
<protein>
    <submittedName>
        <fullName evidence="1">Uncharacterized protein</fullName>
    </submittedName>
</protein>
<reference evidence="1 2" key="1">
    <citation type="submission" date="2019-09" db="EMBL/GenBank/DDBJ databases">
        <title>Segnochrobactrum spirostomi gen. nov., sp. nov., isolated from the ciliate Spirostomum cf. yagiui and description of a novel family, Segnochrobactraceae fam. nov. within the order Rhizobiales of the class Alphaproteobacteria.</title>
        <authorList>
            <person name="Akter S."/>
            <person name="Shazib S.U.A."/>
            <person name="Shin M.K."/>
        </authorList>
    </citation>
    <scope>NUCLEOTIDE SEQUENCE [LARGE SCALE GENOMIC DNA]</scope>
    <source>
        <strain evidence="1 2">Sp-1</strain>
    </source>
</reference>
<keyword evidence="2" id="KW-1185">Reference proteome</keyword>
<dbReference type="EMBL" id="VWNA01000001">
    <property type="protein sequence ID" value="MQT13671.1"/>
    <property type="molecule type" value="Genomic_DNA"/>
</dbReference>